<accession>A0A0C1QHN7</accession>
<feature type="transmembrane region" description="Helical" evidence="2">
    <location>
        <begin position="252"/>
        <end position="270"/>
    </location>
</feature>
<dbReference type="InterPro" id="IPR036770">
    <property type="entry name" value="Ankyrin_rpt-contain_sf"/>
</dbReference>
<dbReference type="OrthoDB" id="7615179at2"/>
<dbReference type="Proteomes" id="UP000031258">
    <property type="component" value="Unassembled WGS sequence"/>
</dbReference>
<dbReference type="RefSeq" id="WP_039457081.1">
    <property type="nucleotide sequence ID" value="NZ_JSWE01000124.1"/>
</dbReference>
<proteinExistence type="predicted"/>
<dbReference type="Pfam" id="PF00023">
    <property type="entry name" value="Ank"/>
    <property type="match status" value="1"/>
</dbReference>
<dbReference type="InterPro" id="IPR002110">
    <property type="entry name" value="Ankyrin_rpt"/>
</dbReference>
<gene>
    <name evidence="3" type="ORF">NF27_EY01150</name>
</gene>
<feature type="transmembrane region" description="Helical" evidence="2">
    <location>
        <begin position="228"/>
        <end position="246"/>
    </location>
</feature>
<keyword evidence="2" id="KW-0812">Transmembrane</keyword>
<dbReference type="SUPFAM" id="SSF48403">
    <property type="entry name" value="Ankyrin repeat"/>
    <property type="match status" value="1"/>
</dbReference>
<dbReference type="STRING" id="86105.NF27_EY01150"/>
<evidence type="ECO:0000313" key="4">
    <source>
        <dbReference type="Proteomes" id="UP000031258"/>
    </source>
</evidence>
<protein>
    <submittedName>
        <fullName evidence="3">Uncharacterized protein</fullName>
    </submittedName>
</protein>
<evidence type="ECO:0000313" key="3">
    <source>
        <dbReference type="EMBL" id="KIE05019.1"/>
    </source>
</evidence>
<feature type="repeat" description="ANK" evidence="1">
    <location>
        <begin position="63"/>
        <end position="95"/>
    </location>
</feature>
<dbReference type="AlphaFoldDB" id="A0A0C1QHN7"/>
<keyword evidence="1" id="KW-0040">ANK repeat</keyword>
<sequence length="313" mass="35760">MLHNFDNYNQYNVISSRYEIRLIFRKLVDFNFVKTYIFKNLPEIKEAVAIENDDINAIEAITEKFSILIHAATYSNPETVKYLIEKGANVSYERHINHDAQPHIAIIAYTLLADFKTLDTLIRAGANINLHHFNTHILPKSRLEFKEKLYTILRNISDEYKEKVTSRIMVEFVLTECLNVNINGLINERSLKNIFTTISNEENDRIEDLRINLLRPLHNNIINSRGSLLIRLSLCVSAVAAIAALSYYASPLVAIGVATCLAAYTTYKYFSSNIAYNFITDINIVKEKVSEKAHSFVEAIKDSGEKAISFVRS</sequence>
<keyword evidence="2" id="KW-0472">Membrane</keyword>
<keyword evidence="4" id="KW-1185">Reference proteome</keyword>
<dbReference type="EMBL" id="JSWE01000124">
    <property type="protein sequence ID" value="KIE05019.1"/>
    <property type="molecule type" value="Genomic_DNA"/>
</dbReference>
<evidence type="ECO:0000256" key="2">
    <source>
        <dbReference type="SAM" id="Phobius"/>
    </source>
</evidence>
<reference evidence="3 4" key="1">
    <citation type="submission" date="2014-11" db="EMBL/GenBank/DDBJ databases">
        <title>A Rickettsiales Symbiont of Amoebae With Ancient Features.</title>
        <authorList>
            <person name="Schulz F."/>
            <person name="Martijn J."/>
            <person name="Wascher F."/>
            <person name="Kostanjsek R."/>
            <person name="Ettema T.J."/>
            <person name="Horn M."/>
        </authorList>
    </citation>
    <scope>NUCLEOTIDE SEQUENCE [LARGE SCALE GENOMIC DNA]</scope>
    <source>
        <strain evidence="3 4">UWC36</strain>
    </source>
</reference>
<evidence type="ECO:0000256" key="1">
    <source>
        <dbReference type="PROSITE-ProRule" id="PRU00023"/>
    </source>
</evidence>
<name>A0A0C1QHN7_9RICK</name>
<organism evidence="3 4">
    <name type="scientific">Candidatus Jidaibacter acanthamoebae</name>
    <dbReference type="NCBI Taxonomy" id="86105"/>
    <lineage>
        <taxon>Bacteria</taxon>
        <taxon>Pseudomonadati</taxon>
        <taxon>Pseudomonadota</taxon>
        <taxon>Alphaproteobacteria</taxon>
        <taxon>Rickettsiales</taxon>
        <taxon>Candidatus Midichloriaceae</taxon>
        <taxon>Candidatus Jidaibacter</taxon>
    </lineage>
</organism>
<dbReference type="PROSITE" id="PS50088">
    <property type="entry name" value="ANK_REPEAT"/>
    <property type="match status" value="1"/>
</dbReference>
<comment type="caution">
    <text evidence="3">The sequence shown here is derived from an EMBL/GenBank/DDBJ whole genome shotgun (WGS) entry which is preliminary data.</text>
</comment>
<keyword evidence="2" id="KW-1133">Transmembrane helix</keyword>
<dbReference type="Gene3D" id="1.25.40.20">
    <property type="entry name" value="Ankyrin repeat-containing domain"/>
    <property type="match status" value="1"/>
</dbReference>